<dbReference type="AlphaFoldDB" id="A0AA41YVL5"/>
<protein>
    <recommendedName>
        <fullName evidence="2">TPM domain-containing protein</fullName>
    </recommendedName>
</protein>
<feature type="domain" description="TPM" evidence="2">
    <location>
        <begin position="102"/>
        <end position="177"/>
    </location>
</feature>
<keyword evidence="1" id="KW-1133">Transmembrane helix</keyword>
<sequence length="203" mass="22445">MIGRDDHARVCDAIRDAERSVSGEFVCVLARRASSYSFYPLAWAAIVALVVPWILVVLTPWSVQDILLAQLASFLAALVLLSWPPIRGRVVPRRVQRAAAHRAAAEQFLVRGLAQTPHRRGILLYVALDEHYARVLADYGAESIVPAEHWREAVKLLTDHSADGRHADGFVAALRHCVATLKIALPVDAQGDKVLPDKFYVID</sequence>
<keyword evidence="1" id="KW-0812">Transmembrane</keyword>
<organism evidence="3 4">
    <name type="scientific">Lichenifustis flavocetrariae</name>
    <dbReference type="NCBI Taxonomy" id="2949735"/>
    <lineage>
        <taxon>Bacteria</taxon>
        <taxon>Pseudomonadati</taxon>
        <taxon>Pseudomonadota</taxon>
        <taxon>Alphaproteobacteria</taxon>
        <taxon>Hyphomicrobiales</taxon>
        <taxon>Lichenihabitantaceae</taxon>
        <taxon>Lichenifustis</taxon>
    </lineage>
</organism>
<evidence type="ECO:0000313" key="3">
    <source>
        <dbReference type="EMBL" id="MCW6508036.1"/>
    </source>
</evidence>
<reference evidence="3" key="1">
    <citation type="submission" date="2022-05" db="EMBL/GenBank/DDBJ databases">
        <authorList>
            <person name="Pankratov T."/>
        </authorList>
    </citation>
    <scope>NUCLEOTIDE SEQUENCE</scope>
    <source>
        <strain evidence="3">BP6-180914</strain>
    </source>
</reference>
<feature type="transmembrane region" description="Helical" evidence="1">
    <location>
        <begin position="41"/>
        <end position="61"/>
    </location>
</feature>
<dbReference type="RefSeq" id="WP_282584390.1">
    <property type="nucleotide sequence ID" value="NZ_JAMOIM010000004.1"/>
</dbReference>
<name>A0AA41YVL5_9HYPH</name>
<dbReference type="InterPro" id="IPR007621">
    <property type="entry name" value="TPM_dom"/>
</dbReference>
<dbReference type="EMBL" id="JAMOIM010000004">
    <property type="protein sequence ID" value="MCW6508036.1"/>
    <property type="molecule type" value="Genomic_DNA"/>
</dbReference>
<gene>
    <name evidence="3" type="ORF">M8523_08380</name>
</gene>
<keyword evidence="4" id="KW-1185">Reference proteome</keyword>
<feature type="transmembrane region" description="Helical" evidence="1">
    <location>
        <begin position="67"/>
        <end position="86"/>
    </location>
</feature>
<proteinExistence type="predicted"/>
<comment type="caution">
    <text evidence="3">The sequence shown here is derived from an EMBL/GenBank/DDBJ whole genome shotgun (WGS) entry which is preliminary data.</text>
</comment>
<evidence type="ECO:0000256" key="1">
    <source>
        <dbReference type="SAM" id="Phobius"/>
    </source>
</evidence>
<accession>A0AA41YVL5</accession>
<evidence type="ECO:0000313" key="4">
    <source>
        <dbReference type="Proteomes" id="UP001165667"/>
    </source>
</evidence>
<dbReference type="Proteomes" id="UP001165667">
    <property type="component" value="Unassembled WGS sequence"/>
</dbReference>
<keyword evidence="1" id="KW-0472">Membrane</keyword>
<dbReference type="Gene3D" id="3.10.310.50">
    <property type="match status" value="1"/>
</dbReference>
<dbReference type="Pfam" id="PF04536">
    <property type="entry name" value="TPM_phosphatase"/>
    <property type="match status" value="1"/>
</dbReference>
<evidence type="ECO:0000259" key="2">
    <source>
        <dbReference type="Pfam" id="PF04536"/>
    </source>
</evidence>